<dbReference type="InterPro" id="IPR005135">
    <property type="entry name" value="Endo/exonuclease/phosphatase"/>
</dbReference>
<dbReference type="Pfam" id="PF00353">
    <property type="entry name" value="HemolysinCabind"/>
    <property type="match status" value="2"/>
</dbReference>
<dbReference type="InterPro" id="IPR018511">
    <property type="entry name" value="Hemolysin-typ_Ca-bd_CS"/>
</dbReference>
<dbReference type="EMBL" id="JBHRSB010000003">
    <property type="protein sequence ID" value="MFC3000647.1"/>
    <property type="molecule type" value="Genomic_DNA"/>
</dbReference>
<dbReference type="Pfam" id="PF19580">
    <property type="entry name" value="Exo_endo_phos_3"/>
    <property type="match status" value="1"/>
</dbReference>
<evidence type="ECO:0000256" key="2">
    <source>
        <dbReference type="ARBA" id="ARBA00022525"/>
    </source>
</evidence>
<dbReference type="RefSeq" id="WP_216836726.1">
    <property type="nucleotide sequence ID" value="NZ_JAFNJS010000003.1"/>
</dbReference>
<dbReference type="CDD" id="cd04486">
    <property type="entry name" value="YhcR_OBF_like"/>
    <property type="match status" value="1"/>
</dbReference>
<dbReference type="CDD" id="cd10283">
    <property type="entry name" value="MnuA_DNase1-like"/>
    <property type="match status" value="1"/>
</dbReference>
<gene>
    <name evidence="5" type="ORF">ACFOD3_12130</name>
</gene>
<dbReference type="Proteomes" id="UP001595420">
    <property type="component" value="Unassembled WGS sequence"/>
</dbReference>
<feature type="domain" description="LTD" evidence="4">
    <location>
        <begin position="1"/>
        <end position="121"/>
    </location>
</feature>
<accession>A0ABV7BSS1</accession>
<keyword evidence="6" id="KW-1185">Reference proteome</keyword>
<reference evidence="6" key="1">
    <citation type="journal article" date="2019" name="Int. J. Syst. Evol. Microbiol.">
        <title>The Global Catalogue of Microorganisms (GCM) 10K type strain sequencing project: providing services to taxonomists for standard genome sequencing and annotation.</title>
        <authorList>
            <consortium name="The Broad Institute Genomics Platform"/>
            <consortium name="The Broad Institute Genome Sequencing Center for Infectious Disease"/>
            <person name="Wu L."/>
            <person name="Ma J."/>
        </authorList>
    </citation>
    <scope>NUCLEOTIDE SEQUENCE [LARGE SCALE GENOMIC DNA]</scope>
    <source>
        <strain evidence="6">CGMCC 1.16855</strain>
    </source>
</reference>
<evidence type="ECO:0000256" key="3">
    <source>
        <dbReference type="ARBA" id="ARBA00022737"/>
    </source>
</evidence>
<dbReference type="PANTHER" id="PTHR42834">
    <property type="entry name" value="ENDONUCLEASE/EXONUCLEASE/PHOSPHATASE FAMILY PROTEIN (AFU_ORTHOLOGUE AFUA_3G09210)"/>
    <property type="match status" value="1"/>
</dbReference>
<comment type="caution">
    <text evidence="5">The sequence shown here is derived from an EMBL/GenBank/DDBJ whole genome shotgun (WGS) entry which is preliminary data.</text>
</comment>
<protein>
    <submittedName>
        <fullName evidence="5">M10 family metallopeptidase C-terminal domain-containing protein</fullName>
    </submittedName>
</protein>
<keyword evidence="3" id="KW-0677">Repeat</keyword>
<proteinExistence type="predicted"/>
<dbReference type="PANTHER" id="PTHR42834:SF1">
    <property type="entry name" value="ENDONUCLEASE_EXONUCLEASE_PHOSPHATASE FAMILY PROTEIN (AFU_ORTHOLOGUE AFUA_3G09210)"/>
    <property type="match status" value="1"/>
</dbReference>
<comment type="subcellular location">
    <subcellularLocation>
        <location evidence="1">Secreted</location>
    </subcellularLocation>
</comment>
<name>A0ABV7BSS1_9PROT</name>
<evidence type="ECO:0000313" key="5">
    <source>
        <dbReference type="EMBL" id="MFC3000647.1"/>
    </source>
</evidence>
<evidence type="ECO:0000256" key="1">
    <source>
        <dbReference type="ARBA" id="ARBA00004613"/>
    </source>
</evidence>
<dbReference type="PROSITE" id="PS51841">
    <property type="entry name" value="LTD"/>
    <property type="match status" value="1"/>
</dbReference>
<organism evidence="5 6">
    <name type="scientific">Falsiroseomonas tokyonensis</name>
    <dbReference type="NCBI Taxonomy" id="430521"/>
    <lineage>
        <taxon>Bacteria</taxon>
        <taxon>Pseudomonadati</taxon>
        <taxon>Pseudomonadota</taxon>
        <taxon>Alphaproteobacteria</taxon>
        <taxon>Acetobacterales</taxon>
        <taxon>Roseomonadaceae</taxon>
        <taxon>Falsiroseomonas</taxon>
    </lineage>
</organism>
<dbReference type="InterPro" id="IPR001322">
    <property type="entry name" value="Lamin_tail_dom"/>
</dbReference>
<dbReference type="InterPro" id="IPR001343">
    <property type="entry name" value="Hemolysn_Ca-bd"/>
</dbReference>
<dbReference type="InterPro" id="IPR013858">
    <property type="entry name" value="Peptidase_M10B_C"/>
</dbReference>
<sequence length="1053" mass="106774">MTSIFINEIHYDNDGADADERIEIAGPAGTDLTGWTLVRYNGSNGQVYESPAALNALTGVLADQGGGFGTAVVAYPANGLQNGAPDAIALVDPDGQVVQFLSYEGTLTAVDGPAAGLTSTDIGVAQLGAEPLGSSLQLTGTGTEYDDFAWAPTPGSNSFGGVNAGQSFGGESAPGLVVSASTLALDEGGAGASFTVVLRTQPAADVTVTLAAPGADLALSAETLVFTAANWDQPQQVTVSAPEDGLAEGTEALAIAITATSDDANYDDLDPQSLDVAVTDALPLTSIFTIQGSGLTSALAGQQVRTGGIVTAVDSNGYYLQDAVGDGNAATSDAIFVFTGSAPSVAVGDAVTVQGTVSEFTPGGAATGNLSTTQIAATGAGASLVISSGNALPDAVLLGEDGLLPPTESLVEGVAFFESLEAMRVTLETPKVVGATNGFGEIWTVVGEPTGLSDRGTLNIEPGTGGPGVTNTTGGDFNPERIQIDEDSGVFAAGTPDVDVGAQLGNVTGVIGYNFGNYELIPTEAYTVTAPSTLEREVTSFRAEGADLLVATYNVLNLDPKVEDQNLVADRSASNVDDDVGDGQLARIAQDIVNNLKTPDIIALQEVQDGDGGEISDLVSAEATLQALVDAIVAAGGPRYEFVDNPFVENGGGGGQPGGNIRNAYLYNPDRVELVEGSLRTVEDAAFDGSRLPLIADFTFQGETVTLVNNHFSSKGGSQPLFGANQPPVNGSEDERQGQAEAVRGFVDAALAEDPDANIVVLGDHNEFEFEEPMQELAGPGAPLVNLTDTLPPLERYSYNFDGNSQSLDHILVNAGLAGETRFDAVHVNSEFAEQASDHDPLLALIALGGITRTGGDAADRLVGRAGGDELAGGAGEDRLLGRGGADLLLGGAGEDRLNGGTGADSLFGEADDDTMVGGAGDGLLLGGTGDDRLFGQAGDDTLVGGQGADVLSGGEGADLFRFAAFSESPREAASRILDFASAEGDRISLEGFAEDFVFVGSNAFAGGGQASVRVQSGPNGTAVQLDAGDGAGPEAVIRLAGQQALTEADFIL</sequence>
<dbReference type="Pfam" id="PF08548">
    <property type="entry name" value="Peptidase_M10_C"/>
    <property type="match status" value="1"/>
</dbReference>
<keyword evidence="2" id="KW-0964">Secreted</keyword>
<evidence type="ECO:0000313" key="6">
    <source>
        <dbReference type="Proteomes" id="UP001595420"/>
    </source>
</evidence>
<evidence type="ECO:0000259" key="4">
    <source>
        <dbReference type="PROSITE" id="PS51841"/>
    </source>
</evidence>
<dbReference type="PROSITE" id="PS00330">
    <property type="entry name" value="HEMOLYSIN_CALCIUM"/>
    <property type="match status" value="2"/>
</dbReference>